<keyword evidence="1" id="KW-1133">Transmembrane helix</keyword>
<feature type="transmembrane region" description="Helical" evidence="1">
    <location>
        <begin position="33"/>
        <end position="52"/>
    </location>
</feature>
<organism evidence="2 3">
    <name type="scientific">Eubacterium ruminantium</name>
    <dbReference type="NCBI Taxonomy" id="42322"/>
    <lineage>
        <taxon>Bacteria</taxon>
        <taxon>Bacillati</taxon>
        <taxon>Bacillota</taxon>
        <taxon>Clostridia</taxon>
        <taxon>Eubacteriales</taxon>
        <taxon>Eubacteriaceae</taxon>
        <taxon>Eubacterium</taxon>
    </lineage>
</organism>
<dbReference type="Proteomes" id="UP000189857">
    <property type="component" value="Unassembled WGS sequence"/>
</dbReference>
<dbReference type="AlphaFoldDB" id="A0A1T4K387"/>
<protein>
    <submittedName>
        <fullName evidence="2">Uncharacterized protein</fullName>
    </submittedName>
</protein>
<accession>A0A1T4K387</accession>
<keyword evidence="1" id="KW-0472">Membrane</keyword>
<gene>
    <name evidence="2" type="ORF">SAMN02745110_00134</name>
</gene>
<evidence type="ECO:0000313" key="2">
    <source>
        <dbReference type="EMBL" id="SJZ36868.1"/>
    </source>
</evidence>
<evidence type="ECO:0000256" key="1">
    <source>
        <dbReference type="SAM" id="Phobius"/>
    </source>
</evidence>
<keyword evidence="3" id="KW-1185">Reference proteome</keyword>
<dbReference type="EMBL" id="FUXA01000003">
    <property type="protein sequence ID" value="SJZ36868.1"/>
    <property type="molecule type" value="Genomic_DNA"/>
</dbReference>
<proteinExistence type="predicted"/>
<dbReference type="RefSeq" id="WP_078785817.1">
    <property type="nucleotide sequence ID" value="NZ_CACZYW010000005.1"/>
</dbReference>
<evidence type="ECO:0000313" key="3">
    <source>
        <dbReference type="Proteomes" id="UP000189857"/>
    </source>
</evidence>
<sequence>MIQGESLSEHIAKEKVKISEMSRKEKLGYFKDYYMWPVILTVAALIAAIFFLKDVVFANRGNCVSGIVIDLPMDKEGEKALSKGVKSNFNSKKDGSISTDNYYSDDEPTIDEVTRTQFYAGEYDYAIVSEYGLNKLVTYDVITTVTDSEANSLVDSYKLKVRNVSDKNGVEHDVAVDISNIPFVKKHIGENTKVYFVFTNMTTDQKKGLKVLEYILSIE</sequence>
<dbReference type="OrthoDB" id="2065976at2"/>
<name>A0A1T4K387_9FIRM</name>
<reference evidence="2 3" key="1">
    <citation type="submission" date="2017-02" db="EMBL/GenBank/DDBJ databases">
        <authorList>
            <person name="Peterson S.W."/>
        </authorList>
    </citation>
    <scope>NUCLEOTIDE SEQUENCE [LARGE SCALE GENOMIC DNA]</scope>
    <source>
        <strain evidence="2 3">ATCC 17233</strain>
    </source>
</reference>
<keyword evidence="1" id="KW-0812">Transmembrane</keyword>